<reference evidence="5" key="2">
    <citation type="journal article" date="2022" name="Microb. Genom.">
        <title>A chromosome-scale genome assembly of the tomato pathogen Cladosporium fulvum reveals a compartmentalized genome architecture and the presence of a dispensable chromosome.</title>
        <authorList>
            <person name="Zaccaron A.Z."/>
            <person name="Chen L.H."/>
            <person name="Samaras A."/>
            <person name="Stergiopoulos I."/>
        </authorList>
    </citation>
    <scope>NUCLEOTIDE SEQUENCE</scope>
    <source>
        <strain evidence="5">Race5_Kim</strain>
    </source>
</reference>
<sequence length="259" mass="29809">MPVHTYQQVAEDDDLSDIKQSIPTLSTPLDRTKPRGHNSRWLISILLCCNVLLMVLAMVLGVQLWRTQHDPPYCKVYPEAGSRRDQWKPLIQEVLFLPDPRYVNAKMFSSSEEAKHILSNWKVQLGHGGMVKIPTSDRHGLDPPLLADGIEDPYMEMYMLSGFRQLTCLHQILESYANLRNGVKDTKILSFDGVIAGCFDYVRQGTMCAGDVTLEGNTSARYPSLGEEQSWGTRHECRDWHSIREWEEEKKKWEVDFPW</sequence>
<keyword evidence="2" id="KW-0560">Oxidoreductase</keyword>
<keyword evidence="4" id="KW-1133">Transmembrane helix</keyword>
<evidence type="ECO:0000256" key="4">
    <source>
        <dbReference type="SAM" id="Phobius"/>
    </source>
</evidence>
<dbReference type="GO" id="GO:0043386">
    <property type="term" value="P:mycotoxin biosynthetic process"/>
    <property type="evidence" value="ECO:0007669"/>
    <property type="project" value="InterPro"/>
</dbReference>
<dbReference type="RefSeq" id="XP_047760047.1">
    <property type="nucleotide sequence ID" value="XM_047903952.1"/>
</dbReference>
<protein>
    <submittedName>
        <fullName evidence="5">Uncharacterized protein</fullName>
    </submittedName>
</protein>
<evidence type="ECO:0000256" key="1">
    <source>
        <dbReference type="ARBA" id="ARBA00004685"/>
    </source>
</evidence>
<evidence type="ECO:0000256" key="3">
    <source>
        <dbReference type="ARBA" id="ARBA00035112"/>
    </source>
</evidence>
<reference evidence="5" key="1">
    <citation type="submission" date="2021-12" db="EMBL/GenBank/DDBJ databases">
        <authorList>
            <person name="Zaccaron A."/>
            <person name="Stergiopoulos I."/>
        </authorList>
    </citation>
    <scope>NUCLEOTIDE SEQUENCE</scope>
    <source>
        <strain evidence="5">Race5_Kim</strain>
    </source>
</reference>
<evidence type="ECO:0000313" key="6">
    <source>
        <dbReference type="Proteomes" id="UP000756132"/>
    </source>
</evidence>
<dbReference type="OrthoDB" id="3687641at2759"/>
<dbReference type="EMBL" id="CP090166">
    <property type="protein sequence ID" value="UJO15681.1"/>
    <property type="molecule type" value="Genomic_DNA"/>
</dbReference>
<keyword evidence="6" id="KW-1185">Reference proteome</keyword>
<evidence type="ECO:0000313" key="5">
    <source>
        <dbReference type="EMBL" id="UJO15681.1"/>
    </source>
</evidence>
<dbReference type="Proteomes" id="UP000756132">
    <property type="component" value="Chromosome 4"/>
</dbReference>
<comment type="similarity">
    <text evidence="3">Belongs to the ustYa family.</text>
</comment>
<comment type="pathway">
    <text evidence="1">Mycotoxin biosynthesis.</text>
</comment>
<organism evidence="5 6">
    <name type="scientific">Passalora fulva</name>
    <name type="common">Tomato leaf mold</name>
    <name type="synonym">Cladosporium fulvum</name>
    <dbReference type="NCBI Taxonomy" id="5499"/>
    <lineage>
        <taxon>Eukaryota</taxon>
        <taxon>Fungi</taxon>
        <taxon>Dikarya</taxon>
        <taxon>Ascomycota</taxon>
        <taxon>Pezizomycotina</taxon>
        <taxon>Dothideomycetes</taxon>
        <taxon>Dothideomycetidae</taxon>
        <taxon>Mycosphaerellales</taxon>
        <taxon>Mycosphaerellaceae</taxon>
        <taxon>Fulvia</taxon>
    </lineage>
</organism>
<dbReference type="InterPro" id="IPR021765">
    <property type="entry name" value="UstYa-like"/>
</dbReference>
<name>A0A9Q8LDR7_PASFU</name>
<proteinExistence type="inferred from homology"/>
<keyword evidence="4" id="KW-0472">Membrane</keyword>
<feature type="transmembrane region" description="Helical" evidence="4">
    <location>
        <begin position="41"/>
        <end position="65"/>
    </location>
</feature>
<dbReference type="AlphaFoldDB" id="A0A9Q8LDR7"/>
<dbReference type="PANTHER" id="PTHR33365">
    <property type="entry name" value="YALI0B05434P"/>
    <property type="match status" value="1"/>
</dbReference>
<keyword evidence="4" id="KW-0812">Transmembrane</keyword>
<gene>
    <name evidence="5" type="ORF">CLAFUR5_04804</name>
</gene>
<accession>A0A9Q8LDR7</accession>
<evidence type="ECO:0000256" key="2">
    <source>
        <dbReference type="ARBA" id="ARBA00023002"/>
    </source>
</evidence>
<dbReference type="GO" id="GO:0016491">
    <property type="term" value="F:oxidoreductase activity"/>
    <property type="evidence" value="ECO:0007669"/>
    <property type="project" value="UniProtKB-KW"/>
</dbReference>
<dbReference type="GeneID" id="71984682"/>
<dbReference type="Pfam" id="PF11807">
    <property type="entry name" value="UstYa"/>
    <property type="match status" value="1"/>
</dbReference>
<dbReference type="PANTHER" id="PTHR33365:SF11">
    <property type="entry name" value="TAT PATHWAY SIGNAL SEQUENCE"/>
    <property type="match status" value="1"/>
</dbReference>
<dbReference type="KEGG" id="ffu:CLAFUR5_04804"/>